<dbReference type="VEuPathDB" id="PlasmoDB:PY07118"/>
<evidence type="ECO:0000313" key="4">
    <source>
        <dbReference type="EMBL" id="VTZ80947.1"/>
    </source>
</evidence>
<dbReference type="OrthoDB" id="376043at2759"/>
<dbReference type="VEuPathDB" id="PlasmoDB:Py17XNL_001303417"/>
<feature type="coiled-coil region" evidence="1">
    <location>
        <begin position="70"/>
        <end position="97"/>
    </location>
</feature>
<evidence type="ECO:0000313" key="5">
    <source>
        <dbReference type="Proteomes" id="UP000072874"/>
    </source>
</evidence>
<gene>
    <name evidence="4" type="ORF">PY17X_1357400</name>
    <name evidence="3" type="ORF">PYYM_1353900</name>
</gene>
<proteinExistence type="predicted"/>
<dbReference type="EMBL" id="LM993667">
    <property type="protein sequence ID" value="VTZ80947.1"/>
    <property type="molecule type" value="Genomic_DNA"/>
</dbReference>
<evidence type="ECO:0000256" key="2">
    <source>
        <dbReference type="SAM" id="MobiDB-lite"/>
    </source>
</evidence>
<reference evidence="4" key="2">
    <citation type="submission" date="2014-05" db="EMBL/GenBank/DDBJ databases">
        <authorList>
            <person name="Aslett M.A."/>
            <person name="De Silva N."/>
        </authorList>
    </citation>
    <scope>NUCLEOTIDE SEQUENCE</scope>
    <source>
        <strain evidence="4">17X</strain>
    </source>
</reference>
<dbReference type="AlphaFoldDB" id="A0A078KEU2"/>
<dbReference type="EMBL" id="LK934641">
    <property type="protein sequence ID" value="CDU20189.1"/>
    <property type="molecule type" value="Genomic_DNA"/>
</dbReference>
<dbReference type="InterPro" id="IPR027417">
    <property type="entry name" value="P-loop_NTPase"/>
</dbReference>
<reference evidence="5 6" key="1">
    <citation type="journal article" date="2014" name="BMC Biol.">
        <title>A comprehensive evaluation of rodent malaria parasite genomes and gene expression.</title>
        <authorList>
            <person name="Otto T.D."/>
            <person name="Bohme U."/>
            <person name="Jackson A.P."/>
            <person name="Hunt M."/>
            <person name="Franke-Fayard B."/>
            <person name="Hoeijmakers W.A."/>
            <person name="Religa A.A."/>
            <person name="Robertson L."/>
            <person name="Sanders M."/>
            <person name="Ogun S.A."/>
            <person name="Cunningham D."/>
            <person name="Erhart A."/>
            <person name="Billker O."/>
            <person name="Khan S.M."/>
            <person name="Stunnenberg H.G."/>
            <person name="Langhorne J."/>
            <person name="Holder A.A."/>
            <person name="Waters A.P."/>
            <person name="Newbold C.I."/>
            <person name="Pain A."/>
            <person name="Berriman M."/>
            <person name="Janse C.J."/>
        </authorList>
    </citation>
    <scope>NUCLEOTIDE SEQUENCE [LARGE SCALE GENOMIC DNA]</scope>
    <source>
        <strain evidence="4 5">17X</strain>
        <strain evidence="3 6">YM</strain>
    </source>
</reference>
<dbReference type="GeneID" id="3854357"/>
<feature type="region of interest" description="Disordered" evidence="2">
    <location>
        <begin position="478"/>
        <end position="504"/>
    </location>
</feature>
<reference evidence="4" key="4">
    <citation type="submission" date="2019-05" db="EMBL/GenBank/DDBJ databases">
        <authorList>
            <consortium name="Pathogen Informatics"/>
        </authorList>
    </citation>
    <scope>NUCLEOTIDE SEQUENCE</scope>
    <source>
        <strain evidence="4">17X</strain>
    </source>
</reference>
<dbReference type="Gene3D" id="3.40.50.300">
    <property type="entry name" value="P-loop containing nucleotide triphosphate hydrolases"/>
    <property type="match status" value="1"/>
</dbReference>
<name>A0A078KEU2_PLAYE</name>
<reference evidence="3" key="3">
    <citation type="submission" date="2014-05" db="EMBL/GenBank/DDBJ databases">
        <authorList>
            <person name="Aslett A.Martin."/>
            <person name="De Silva Nishadi"/>
        </authorList>
    </citation>
    <scope>NUCLEOTIDE SEQUENCE</scope>
    <source>
        <strain evidence="3">YM</strain>
    </source>
</reference>
<evidence type="ECO:0000313" key="3">
    <source>
        <dbReference type="EMBL" id="CDU20189.1"/>
    </source>
</evidence>
<dbReference type="VEuPathDB" id="PlasmoDB:PY17X_1357400"/>
<evidence type="ECO:0000313" key="6">
    <source>
        <dbReference type="Proteomes" id="UP000072904"/>
    </source>
</evidence>
<sequence length="741" mass="88396">MIVFRKGKNIFFCSNWNDNTFRILPSISKKYVCNLLPNCLNPNFKRKYFTTSQNEDILKKKKNCNNDNNIASENNNIASENNNIASENNNIASENNNTDYDKNLFVEELNNVFKEFPLENKNNLSNEDIFISINYKQNENKQIGSIIKMDDTTYGIVLQLNKKDTIIGRIKNIKKECIENLCETDLGNMEDNKMGHKNVYSPYEYLNYLYLKNCEKINIFNMNNKEIFNKRVITKQLYTNNLLIDLFYKINYGQKICIIGEKDQGKQNLLNSIIYENLLVNLIKENENFFIICSTSQKSEIVSIFQKLYEQFRKNENWLDENGEKNNDDQRYQEETKIDKLYSKNYTYENIKIPNDILLINSVPQNDTKVATYVLPFLSTYNLHMYKNMYKNVILIFYDVEKYSTIVLDLQKEMNILIKNYYEKKENIKISSEKYAHNISTLPFSMYTILSRYLSLSMYPYIKYKNVNDQLKDDSKLSKMESGKMESGKMESGEVESGEVESGEVESGNIQSLENFKYSDLVNIKKEKNENSDISINSATTFLFLDNNERKEMIDIKNYALSLCENSIYLFKNKLGIYPEININNVIKNCTIENNKIWEYIKHEIRQVFDKRKELIELNENKKIMNIYIDHWENEDLIHYNNIYYILMYNNSKIFNLNTFYQIIFLKILFSYNFTNENISQKTIQAFYQKFFYYYFRHRKYFSYLHAHYYTNLSSFQEKENAHNFLQKIETVLRYTKPYFS</sequence>
<dbReference type="Proteomes" id="UP000072904">
    <property type="component" value="Chromosome 13"/>
</dbReference>
<accession>A0A078KEU2</accession>
<dbReference type="VEuPathDB" id="PlasmoDB:PYYM_1353900"/>
<dbReference type="KEGG" id="pyo:PY17X_1357400"/>
<feature type="compositionally biased region" description="Basic and acidic residues" evidence="2">
    <location>
        <begin position="478"/>
        <end position="492"/>
    </location>
</feature>
<organism evidence="4 5">
    <name type="scientific">Plasmodium yoelii</name>
    <dbReference type="NCBI Taxonomy" id="5861"/>
    <lineage>
        <taxon>Eukaryota</taxon>
        <taxon>Sar</taxon>
        <taxon>Alveolata</taxon>
        <taxon>Apicomplexa</taxon>
        <taxon>Aconoidasida</taxon>
        <taxon>Haemosporida</taxon>
        <taxon>Plasmodiidae</taxon>
        <taxon>Plasmodium</taxon>
        <taxon>Plasmodium (Vinckeia)</taxon>
    </lineage>
</organism>
<keyword evidence="1" id="KW-0175">Coiled coil</keyword>
<protein>
    <submittedName>
        <fullName evidence="4">Uncharacterized protein</fullName>
    </submittedName>
</protein>
<evidence type="ECO:0000256" key="1">
    <source>
        <dbReference type="SAM" id="Coils"/>
    </source>
</evidence>
<feature type="compositionally biased region" description="Acidic residues" evidence="2">
    <location>
        <begin position="493"/>
        <end position="504"/>
    </location>
</feature>
<dbReference type="Proteomes" id="UP000072874">
    <property type="component" value="Chromosome 13"/>
</dbReference>
<dbReference type="OMA" id="LIHYNNI"/>
<dbReference type="SUPFAM" id="SSF52540">
    <property type="entry name" value="P-loop containing nucleoside triphosphate hydrolases"/>
    <property type="match status" value="1"/>
</dbReference>
<dbReference type="RefSeq" id="XP_022813720.1">
    <property type="nucleotide sequence ID" value="XM_022957278.1"/>
</dbReference>